<name>A0ABS2FG39_9CLOT</name>
<dbReference type="EMBL" id="JACJLL010000041">
    <property type="protein sequence ID" value="MBM6819301.1"/>
    <property type="molecule type" value="Genomic_DNA"/>
</dbReference>
<dbReference type="RefSeq" id="WP_148323557.1">
    <property type="nucleotide sequence ID" value="NZ_JACJLL010000041.1"/>
</dbReference>
<evidence type="ECO:0000313" key="2">
    <source>
        <dbReference type="Proteomes" id="UP000767334"/>
    </source>
</evidence>
<accession>A0ABS2FG39</accession>
<evidence type="ECO:0008006" key="3">
    <source>
        <dbReference type="Google" id="ProtNLM"/>
    </source>
</evidence>
<proteinExistence type="predicted"/>
<reference evidence="1 2" key="1">
    <citation type="journal article" date="2021" name="Sci. Rep.">
        <title>The distribution of antibiotic resistance genes in chicken gut microbiota commensals.</title>
        <authorList>
            <person name="Juricova H."/>
            <person name="Matiasovicova J."/>
            <person name="Kubasova T."/>
            <person name="Cejkova D."/>
            <person name="Rychlik I."/>
        </authorList>
    </citation>
    <scope>NUCLEOTIDE SEQUENCE [LARGE SCALE GENOMIC DNA]</scope>
    <source>
        <strain evidence="1 2">An435</strain>
    </source>
</reference>
<sequence>MRKFMISICILISITTVGCKDTVVLEENIGVDNTVEEYDIKEVPIDLKGYFTFMNYENNEVIGMGYNVESEKEISIPLDELNDKYLSINDENNEINSIYDDIALNSEGLTMNDEWDYYGITNEVEKDIEIEEREYYYVDKLEGISIRLDGIRDMLHKLRDEDIYFDYGKKIPGNNDYYIMYLSKKNEYTQRVLYRNQQIIIVDIKNEKIFYKQGEVFEDKENFIYLTYFDKNLNSIMAITFDGKIKKVNLEDNHIEFEEYESLNLQDYILNNINVDYMRYREVLDNKVVISLIDTKSIDKYFTGIYDMISGELKILDEKIQINYVLGKNNLVFAIYAGEAYLAEVKEDSSVELLYSLSTDEQKCIAGYGIINEAGDTIFVNKYMSLVSEYEYVYGNGMYIDGNKVEDKYSFIHINNKY</sequence>
<comment type="caution">
    <text evidence="1">The sequence shown here is derived from an EMBL/GenBank/DDBJ whole genome shotgun (WGS) entry which is preliminary data.</text>
</comment>
<dbReference type="PROSITE" id="PS51257">
    <property type="entry name" value="PROKAR_LIPOPROTEIN"/>
    <property type="match status" value="1"/>
</dbReference>
<protein>
    <recommendedName>
        <fullName evidence="3">Lipoprotein</fullName>
    </recommendedName>
</protein>
<keyword evidence="2" id="KW-1185">Reference proteome</keyword>
<evidence type="ECO:0000313" key="1">
    <source>
        <dbReference type="EMBL" id="MBM6819301.1"/>
    </source>
</evidence>
<gene>
    <name evidence="1" type="ORF">H6A19_08125</name>
</gene>
<dbReference type="Proteomes" id="UP000767334">
    <property type="component" value="Unassembled WGS sequence"/>
</dbReference>
<organism evidence="1 2">
    <name type="scientific">Clostridium saudiense</name>
    <dbReference type="NCBI Taxonomy" id="1414720"/>
    <lineage>
        <taxon>Bacteria</taxon>
        <taxon>Bacillati</taxon>
        <taxon>Bacillota</taxon>
        <taxon>Clostridia</taxon>
        <taxon>Eubacteriales</taxon>
        <taxon>Clostridiaceae</taxon>
        <taxon>Clostridium</taxon>
    </lineage>
</organism>